<feature type="region of interest" description="Disordered" evidence="1">
    <location>
        <begin position="76"/>
        <end position="102"/>
    </location>
</feature>
<evidence type="ECO:0000313" key="2">
    <source>
        <dbReference type="EnsemblPlants" id="PGSC0003DMT400086141"/>
    </source>
</evidence>
<name>M1DB26_SOLTU</name>
<dbReference type="HOGENOM" id="CLU_2125453_0_0_1"/>
<evidence type="ECO:0000313" key="3">
    <source>
        <dbReference type="Proteomes" id="UP000011115"/>
    </source>
</evidence>
<evidence type="ECO:0000256" key="1">
    <source>
        <dbReference type="SAM" id="MobiDB-lite"/>
    </source>
</evidence>
<proteinExistence type="predicted"/>
<sequence length="114" mass="12767">MGKGFRNCLDGEKSPKFEYWDHGFDLGLIELLVQVLSIEITCRSVPNSYSAISVVSLRSSRTIGMFDANDSTCQEQYNIKDPSTSSGKEDKQDIEDKEGKEDKDQTLVLISLLL</sequence>
<accession>M1DB26</accession>
<reference evidence="3" key="1">
    <citation type="journal article" date="2011" name="Nature">
        <title>Genome sequence and analysis of the tuber crop potato.</title>
        <authorList>
            <consortium name="The Potato Genome Sequencing Consortium"/>
        </authorList>
    </citation>
    <scope>NUCLEOTIDE SEQUENCE [LARGE SCALE GENOMIC DNA]</scope>
    <source>
        <strain evidence="3">cv. DM1-3 516 R44</strain>
    </source>
</reference>
<feature type="compositionally biased region" description="Polar residues" evidence="1">
    <location>
        <begin position="76"/>
        <end position="86"/>
    </location>
</feature>
<dbReference type="Gramene" id="PGSC0003DMT400086141">
    <property type="protein sequence ID" value="PGSC0003DMT400086141"/>
    <property type="gene ID" value="PGSC0003DMG400035712"/>
</dbReference>
<dbReference type="InParanoid" id="M1DB26"/>
<reference evidence="2" key="2">
    <citation type="submission" date="2015-06" db="UniProtKB">
        <authorList>
            <consortium name="EnsemblPlants"/>
        </authorList>
    </citation>
    <scope>IDENTIFICATION</scope>
    <source>
        <strain evidence="2">DM1-3 516 R44</strain>
    </source>
</reference>
<protein>
    <submittedName>
        <fullName evidence="2">Uncharacterized protein</fullName>
    </submittedName>
</protein>
<keyword evidence="3" id="KW-1185">Reference proteome</keyword>
<dbReference type="Proteomes" id="UP000011115">
    <property type="component" value="Unassembled WGS sequence"/>
</dbReference>
<dbReference type="AlphaFoldDB" id="M1DB26"/>
<dbReference type="EnsemblPlants" id="PGSC0003DMT400086141">
    <property type="protein sequence ID" value="PGSC0003DMT400086141"/>
    <property type="gene ID" value="PGSC0003DMG400035712"/>
</dbReference>
<organism evidence="2 3">
    <name type="scientific">Solanum tuberosum</name>
    <name type="common">Potato</name>
    <dbReference type="NCBI Taxonomy" id="4113"/>
    <lineage>
        <taxon>Eukaryota</taxon>
        <taxon>Viridiplantae</taxon>
        <taxon>Streptophyta</taxon>
        <taxon>Embryophyta</taxon>
        <taxon>Tracheophyta</taxon>
        <taxon>Spermatophyta</taxon>
        <taxon>Magnoliopsida</taxon>
        <taxon>eudicotyledons</taxon>
        <taxon>Gunneridae</taxon>
        <taxon>Pentapetalae</taxon>
        <taxon>asterids</taxon>
        <taxon>lamiids</taxon>
        <taxon>Solanales</taxon>
        <taxon>Solanaceae</taxon>
        <taxon>Solanoideae</taxon>
        <taxon>Solaneae</taxon>
        <taxon>Solanum</taxon>
    </lineage>
</organism>
<dbReference type="PaxDb" id="4113-PGSC0003DMT400086141"/>